<evidence type="ECO:0000313" key="5">
    <source>
        <dbReference type="Proteomes" id="UP001205105"/>
    </source>
</evidence>
<evidence type="ECO:0000256" key="2">
    <source>
        <dbReference type="ARBA" id="ARBA00022737"/>
    </source>
</evidence>
<keyword evidence="5" id="KW-1185">Reference proteome</keyword>
<dbReference type="GO" id="GO:0005930">
    <property type="term" value="C:axoneme"/>
    <property type="evidence" value="ECO:0007669"/>
    <property type="project" value="UniProtKB-SubCell"/>
</dbReference>
<dbReference type="Gene3D" id="3.80.10.10">
    <property type="entry name" value="Ribonuclease Inhibitor"/>
    <property type="match status" value="2"/>
</dbReference>
<feature type="domain" description="Disease resistance R13L4/SHOC-2-like LRR" evidence="3">
    <location>
        <begin position="60"/>
        <end position="253"/>
    </location>
</feature>
<accession>A0AAD5DGF3</accession>
<evidence type="ECO:0000259" key="3">
    <source>
        <dbReference type="Pfam" id="PF23598"/>
    </source>
</evidence>
<organism evidence="4 5">
    <name type="scientific">Chlorella ohadii</name>
    <dbReference type="NCBI Taxonomy" id="2649997"/>
    <lineage>
        <taxon>Eukaryota</taxon>
        <taxon>Viridiplantae</taxon>
        <taxon>Chlorophyta</taxon>
        <taxon>core chlorophytes</taxon>
        <taxon>Trebouxiophyceae</taxon>
        <taxon>Chlorellales</taxon>
        <taxon>Chlorellaceae</taxon>
        <taxon>Chlorella clade</taxon>
        <taxon>Chlorella</taxon>
    </lineage>
</organism>
<gene>
    <name evidence="4" type="ORF">COHA_008585</name>
</gene>
<protein>
    <recommendedName>
        <fullName evidence="3">Disease resistance R13L4/SHOC-2-like LRR domain-containing protein</fullName>
    </recommendedName>
</protein>
<name>A0AAD5DGF3_9CHLO</name>
<reference evidence="4" key="1">
    <citation type="submission" date="2020-11" db="EMBL/GenBank/DDBJ databases">
        <title>Chlorella ohadii genome sequencing and assembly.</title>
        <authorList>
            <person name="Murik O."/>
            <person name="Treves H."/>
            <person name="Kedem I."/>
            <person name="Shotland Y."/>
            <person name="Kaplan A."/>
        </authorList>
    </citation>
    <scope>NUCLEOTIDE SEQUENCE</scope>
    <source>
        <strain evidence="4">1</strain>
    </source>
</reference>
<keyword evidence="2" id="KW-0677">Repeat</keyword>
<evidence type="ECO:0000313" key="4">
    <source>
        <dbReference type="EMBL" id="KAI7837572.1"/>
    </source>
</evidence>
<comment type="caution">
    <text evidence="4">The sequence shown here is derived from an EMBL/GenBank/DDBJ whole genome shotgun (WGS) entry which is preliminary data.</text>
</comment>
<dbReference type="EMBL" id="JADXDR010000148">
    <property type="protein sequence ID" value="KAI7837572.1"/>
    <property type="molecule type" value="Genomic_DNA"/>
</dbReference>
<sequence>MGPQALASFQRWLAARRPAAAALRCAPLLGEGCSINDFEPGLELPLPPIPTLVDVELLRQSVEMHQLSRIFMHTQLTRLVLVDAGLRRLPPGLSALSRLQQLNVSRNRGLTKGFGHLPRLVALTCLDLSKTGLNAVPAALAGMPQLLELRLGGNLLRSGWERLAGLGRLSLLEMPCWHSHEDRNLPDQLPAVLSRLTALRRLDCAFNSAGRGGWQHLPTGLTSLDIYRTGWLQQLPPVLGRMPNLASLEIGWWRQLATGPGTLACLPTTLTQLMLADCNLRAVPPDLARLTGLQSLSLGSNPFSRSNEVMAGGWEHLPGGRLTHLSLSTSKLPRLPAELARCTALCSLDLGRCTLQRQEGWQALAALGRLTRLNLQAVGLACLPSSLSCLSSLADLDASNNPLGRASGAGGWDHLAALPLTRLDLAACELEQLPAAVGTLTALRSLDIAANNITAGFEALASLQQVTSLWLAGCLALPPELSHLSALKELDVNLSTALAHSDSWRHLKHLPSLRFVFAVLCGLQDRPEGLPPGAILFGIGT</sequence>
<dbReference type="AlphaFoldDB" id="A0AAD5DGF3"/>
<dbReference type="InterPro" id="IPR050715">
    <property type="entry name" value="LRR-SigEffector_domain"/>
</dbReference>
<comment type="subcellular location">
    <subcellularLocation>
        <location evidence="1">Cytoplasm</location>
        <location evidence="1">Cytoskeleton</location>
        <location evidence="1">Cilium axoneme</location>
    </subcellularLocation>
</comment>
<dbReference type="SUPFAM" id="SSF52058">
    <property type="entry name" value="L domain-like"/>
    <property type="match status" value="1"/>
</dbReference>
<dbReference type="InterPro" id="IPR055414">
    <property type="entry name" value="LRR_R13L4/SHOC2-like"/>
</dbReference>
<dbReference type="Proteomes" id="UP001205105">
    <property type="component" value="Unassembled WGS sequence"/>
</dbReference>
<dbReference type="PANTHER" id="PTHR45752">
    <property type="entry name" value="LEUCINE-RICH REPEAT-CONTAINING"/>
    <property type="match status" value="1"/>
</dbReference>
<dbReference type="PANTHER" id="PTHR45752:SF187">
    <property type="entry name" value="LEUCINE-RICH REPEAT AND IQ DOMAIN-CONTAINING PROTEIN 4"/>
    <property type="match status" value="1"/>
</dbReference>
<dbReference type="Pfam" id="PF23598">
    <property type="entry name" value="LRR_14"/>
    <property type="match status" value="1"/>
</dbReference>
<dbReference type="InterPro" id="IPR032675">
    <property type="entry name" value="LRR_dom_sf"/>
</dbReference>
<evidence type="ECO:0000256" key="1">
    <source>
        <dbReference type="ARBA" id="ARBA00004430"/>
    </source>
</evidence>
<proteinExistence type="predicted"/>